<feature type="transmembrane region" description="Helical" evidence="3">
    <location>
        <begin position="44"/>
        <end position="66"/>
    </location>
</feature>
<protein>
    <recommendedName>
        <fullName evidence="4">Major facilitator superfamily (MFS) profile domain-containing protein</fullName>
    </recommendedName>
</protein>
<dbReference type="InterPro" id="IPR020846">
    <property type="entry name" value="MFS_dom"/>
</dbReference>
<dbReference type="GO" id="GO:0022857">
    <property type="term" value="F:transmembrane transporter activity"/>
    <property type="evidence" value="ECO:0007669"/>
    <property type="project" value="InterPro"/>
</dbReference>
<keyword evidence="6" id="KW-1185">Reference proteome</keyword>
<dbReference type="InterPro" id="IPR036259">
    <property type="entry name" value="MFS_trans_sf"/>
</dbReference>
<dbReference type="STRING" id="569365.A0A0D2C060"/>
<dbReference type="Gene3D" id="1.20.1250.20">
    <property type="entry name" value="MFS general substrate transporter like domains"/>
    <property type="match status" value="1"/>
</dbReference>
<keyword evidence="3" id="KW-0472">Membrane</keyword>
<dbReference type="VEuPathDB" id="FungiDB:PV07_12086"/>
<dbReference type="GO" id="GO:0016020">
    <property type="term" value="C:membrane"/>
    <property type="evidence" value="ECO:0007669"/>
    <property type="project" value="UniProtKB-SubCell"/>
</dbReference>
<evidence type="ECO:0000256" key="2">
    <source>
        <dbReference type="ARBA" id="ARBA00022448"/>
    </source>
</evidence>
<comment type="subcellular location">
    <subcellularLocation>
        <location evidence="1">Membrane</location>
        <topology evidence="1">Multi-pass membrane protein</topology>
    </subcellularLocation>
</comment>
<evidence type="ECO:0000313" key="5">
    <source>
        <dbReference type="EMBL" id="KIW23925.1"/>
    </source>
</evidence>
<evidence type="ECO:0000256" key="1">
    <source>
        <dbReference type="ARBA" id="ARBA00004141"/>
    </source>
</evidence>
<dbReference type="Proteomes" id="UP000054466">
    <property type="component" value="Unassembled WGS sequence"/>
</dbReference>
<keyword evidence="3" id="KW-1133">Transmembrane helix</keyword>
<dbReference type="GeneID" id="27351280"/>
<reference evidence="5 6" key="1">
    <citation type="submission" date="2015-01" db="EMBL/GenBank/DDBJ databases">
        <title>The Genome Sequence of Cladophialophora immunda CBS83496.</title>
        <authorList>
            <consortium name="The Broad Institute Genomics Platform"/>
            <person name="Cuomo C."/>
            <person name="de Hoog S."/>
            <person name="Gorbushina A."/>
            <person name="Stielow B."/>
            <person name="Teixiera M."/>
            <person name="Abouelleil A."/>
            <person name="Chapman S.B."/>
            <person name="Priest M."/>
            <person name="Young S.K."/>
            <person name="Wortman J."/>
            <person name="Nusbaum C."/>
            <person name="Birren B."/>
        </authorList>
    </citation>
    <scope>NUCLEOTIDE SEQUENCE [LARGE SCALE GENOMIC DNA]</scope>
    <source>
        <strain evidence="5 6">CBS 83496</strain>
    </source>
</reference>
<dbReference type="Pfam" id="PF06609">
    <property type="entry name" value="TRI12"/>
    <property type="match status" value="1"/>
</dbReference>
<dbReference type="RefSeq" id="XP_016244141.1">
    <property type="nucleotide sequence ID" value="XM_016399579.1"/>
</dbReference>
<dbReference type="HOGENOM" id="CLU_2120839_0_0_1"/>
<dbReference type="PROSITE" id="PS50850">
    <property type="entry name" value="MFS"/>
    <property type="match status" value="1"/>
</dbReference>
<gene>
    <name evidence="5" type="ORF">PV07_12086</name>
</gene>
<keyword evidence="2" id="KW-0813">Transport</keyword>
<feature type="domain" description="Major facilitator superfamily (MFS) profile" evidence="4">
    <location>
        <begin position="46"/>
        <end position="114"/>
    </location>
</feature>
<dbReference type="SUPFAM" id="SSF103473">
    <property type="entry name" value="MFS general substrate transporter"/>
    <property type="match status" value="1"/>
</dbReference>
<dbReference type="EMBL" id="KN847046">
    <property type="protein sequence ID" value="KIW23925.1"/>
    <property type="molecule type" value="Genomic_DNA"/>
</dbReference>
<dbReference type="OrthoDB" id="4161376at2759"/>
<keyword evidence="3" id="KW-0812">Transmembrane</keyword>
<dbReference type="AlphaFoldDB" id="A0A0D2C060"/>
<name>A0A0D2C060_9EURO</name>
<proteinExistence type="predicted"/>
<evidence type="ECO:0000256" key="3">
    <source>
        <dbReference type="SAM" id="Phobius"/>
    </source>
</evidence>
<sequence>MDHRQQTSFQRLELEHAQRDAGALEDIENSNALTTDQSEFSRGYVLRMLAAIASIGMGTNAAYWGFSPPAAILTYINEDIGPSDNASLFPIIWTLACGISIIFFGRFSDKFGRR</sequence>
<evidence type="ECO:0000313" key="6">
    <source>
        <dbReference type="Proteomes" id="UP000054466"/>
    </source>
</evidence>
<dbReference type="InterPro" id="IPR010573">
    <property type="entry name" value="MFS_Str1/Tri12-like"/>
</dbReference>
<accession>A0A0D2C060</accession>
<organism evidence="5 6">
    <name type="scientific">Cladophialophora immunda</name>
    <dbReference type="NCBI Taxonomy" id="569365"/>
    <lineage>
        <taxon>Eukaryota</taxon>
        <taxon>Fungi</taxon>
        <taxon>Dikarya</taxon>
        <taxon>Ascomycota</taxon>
        <taxon>Pezizomycotina</taxon>
        <taxon>Eurotiomycetes</taxon>
        <taxon>Chaetothyriomycetidae</taxon>
        <taxon>Chaetothyriales</taxon>
        <taxon>Herpotrichiellaceae</taxon>
        <taxon>Cladophialophora</taxon>
    </lineage>
</organism>
<evidence type="ECO:0000259" key="4">
    <source>
        <dbReference type="PROSITE" id="PS50850"/>
    </source>
</evidence>
<feature type="transmembrane region" description="Helical" evidence="3">
    <location>
        <begin position="86"/>
        <end position="105"/>
    </location>
</feature>